<feature type="transmembrane region" description="Helical" evidence="5">
    <location>
        <begin position="29"/>
        <end position="53"/>
    </location>
</feature>
<feature type="transmembrane region" description="Helical" evidence="5">
    <location>
        <begin position="91"/>
        <end position="112"/>
    </location>
</feature>
<dbReference type="Proteomes" id="UP000683925">
    <property type="component" value="Unassembled WGS sequence"/>
</dbReference>
<feature type="transmembrane region" description="Helical" evidence="5">
    <location>
        <begin position="124"/>
        <end position="148"/>
    </location>
</feature>
<keyword evidence="3 5" id="KW-1133">Transmembrane helix</keyword>
<keyword evidence="6" id="KW-0732">Signal</keyword>
<dbReference type="PANTHER" id="PTHR10924">
    <property type="entry name" value="MAJOR FACILITATOR SUPERFAMILY PROTEIN-RELATED"/>
    <property type="match status" value="1"/>
</dbReference>
<sequence length="189" mass="21515">MSMFIGAAWAYMVVVAILLEPFGYSQKEIGYVSIVYCATGTIGGTIASLYIDYQLKLNIKPHYDILNKAFMTIGMAGILVKVLLIDVVNDTWIIIFSGAIGFGLNSFLPLAIQCYVEKMFPCFELVLTTVMMQVSNLLGFILNYILFLEVFHDCGLWVILIILAPFYLYIIFFFKTKFRRFESEQVKQS</sequence>
<dbReference type="OrthoDB" id="422206at2759"/>
<dbReference type="OMA" id="CGLWVIL"/>
<evidence type="ECO:0000313" key="8">
    <source>
        <dbReference type="Proteomes" id="UP000683925"/>
    </source>
</evidence>
<evidence type="ECO:0000256" key="4">
    <source>
        <dbReference type="ARBA" id="ARBA00023136"/>
    </source>
</evidence>
<comment type="subcellular location">
    <subcellularLocation>
        <location evidence="1">Membrane</location>
        <topology evidence="1">Multi-pass membrane protein</topology>
    </subcellularLocation>
</comment>
<accession>A0A8S1RZY8</accession>
<feature type="chain" id="PRO_5035852651" evidence="6">
    <location>
        <begin position="26"/>
        <end position="189"/>
    </location>
</feature>
<dbReference type="GO" id="GO:0016020">
    <property type="term" value="C:membrane"/>
    <property type="evidence" value="ECO:0007669"/>
    <property type="project" value="UniProtKB-SubCell"/>
</dbReference>
<dbReference type="InterPro" id="IPR049680">
    <property type="entry name" value="FLVCR1-2_SLC49-like"/>
</dbReference>
<keyword evidence="8" id="KW-1185">Reference proteome</keyword>
<evidence type="ECO:0000256" key="6">
    <source>
        <dbReference type="SAM" id="SignalP"/>
    </source>
</evidence>
<evidence type="ECO:0000256" key="1">
    <source>
        <dbReference type="ARBA" id="ARBA00004141"/>
    </source>
</evidence>
<feature type="transmembrane region" description="Helical" evidence="5">
    <location>
        <begin position="154"/>
        <end position="174"/>
    </location>
</feature>
<protein>
    <submittedName>
        <fullName evidence="7">Uncharacterized protein</fullName>
    </submittedName>
</protein>
<evidence type="ECO:0000313" key="7">
    <source>
        <dbReference type="EMBL" id="CAD8132913.1"/>
    </source>
</evidence>
<comment type="caution">
    <text evidence="7">The sequence shown here is derived from an EMBL/GenBank/DDBJ whole genome shotgun (WGS) entry which is preliminary data.</text>
</comment>
<keyword evidence="2 5" id="KW-0812">Transmembrane</keyword>
<feature type="transmembrane region" description="Helical" evidence="5">
    <location>
        <begin position="65"/>
        <end position="85"/>
    </location>
</feature>
<evidence type="ECO:0000256" key="2">
    <source>
        <dbReference type="ARBA" id="ARBA00022692"/>
    </source>
</evidence>
<dbReference type="EMBL" id="CAJJDP010000003">
    <property type="protein sequence ID" value="CAD8132913.1"/>
    <property type="molecule type" value="Genomic_DNA"/>
</dbReference>
<dbReference type="PANTHER" id="PTHR10924:SF6">
    <property type="entry name" value="SOLUTE CARRIER FAMILY 49 MEMBER A3"/>
    <property type="match status" value="1"/>
</dbReference>
<evidence type="ECO:0000256" key="3">
    <source>
        <dbReference type="ARBA" id="ARBA00022989"/>
    </source>
</evidence>
<feature type="signal peptide" evidence="6">
    <location>
        <begin position="1"/>
        <end position="25"/>
    </location>
</feature>
<proteinExistence type="predicted"/>
<keyword evidence="4 5" id="KW-0472">Membrane</keyword>
<gene>
    <name evidence="7" type="ORF">POCTA_138.1.T0040192</name>
</gene>
<reference evidence="7" key="1">
    <citation type="submission" date="2021-01" db="EMBL/GenBank/DDBJ databases">
        <authorList>
            <consortium name="Genoscope - CEA"/>
            <person name="William W."/>
        </authorList>
    </citation>
    <scope>NUCLEOTIDE SEQUENCE</scope>
</reference>
<organism evidence="7 8">
    <name type="scientific">Paramecium octaurelia</name>
    <dbReference type="NCBI Taxonomy" id="43137"/>
    <lineage>
        <taxon>Eukaryota</taxon>
        <taxon>Sar</taxon>
        <taxon>Alveolata</taxon>
        <taxon>Ciliophora</taxon>
        <taxon>Intramacronucleata</taxon>
        <taxon>Oligohymenophorea</taxon>
        <taxon>Peniculida</taxon>
        <taxon>Parameciidae</taxon>
        <taxon>Paramecium</taxon>
    </lineage>
</organism>
<dbReference type="AlphaFoldDB" id="A0A8S1RZY8"/>
<evidence type="ECO:0000256" key="5">
    <source>
        <dbReference type="SAM" id="Phobius"/>
    </source>
</evidence>
<name>A0A8S1RZY8_PAROT</name>